<reference evidence="1 2" key="1">
    <citation type="submission" date="2018-11" db="EMBL/GenBank/DDBJ databases">
        <authorList>
            <consortium name="Pathogen Informatics"/>
        </authorList>
    </citation>
    <scope>NUCLEOTIDE SEQUENCE [LARGE SCALE GENOMIC DNA]</scope>
    <source>
        <strain>Denwood</strain>
        <strain evidence="2">Zambia</strain>
    </source>
</reference>
<accession>A0A3P8D7B9</accession>
<protein>
    <submittedName>
        <fullName evidence="1">Uncharacterized protein</fullName>
    </submittedName>
</protein>
<gene>
    <name evidence="1" type="ORF">SMTD_LOCUS5307</name>
</gene>
<dbReference type="EMBL" id="UZAL01026968">
    <property type="protein sequence ID" value="VDP28044.1"/>
    <property type="molecule type" value="Genomic_DNA"/>
</dbReference>
<evidence type="ECO:0000313" key="2">
    <source>
        <dbReference type="Proteomes" id="UP000269396"/>
    </source>
</evidence>
<organism evidence="1 2">
    <name type="scientific">Schistosoma mattheei</name>
    <dbReference type="NCBI Taxonomy" id="31246"/>
    <lineage>
        <taxon>Eukaryota</taxon>
        <taxon>Metazoa</taxon>
        <taxon>Spiralia</taxon>
        <taxon>Lophotrochozoa</taxon>
        <taxon>Platyhelminthes</taxon>
        <taxon>Trematoda</taxon>
        <taxon>Digenea</taxon>
        <taxon>Strigeidida</taxon>
        <taxon>Schistosomatoidea</taxon>
        <taxon>Schistosomatidae</taxon>
        <taxon>Schistosoma</taxon>
    </lineage>
</organism>
<proteinExistence type="predicted"/>
<sequence length="39" mass="4601">MASVTYHCRHYDHCQYTVYLATRILINISCYPESSNVTF</sequence>
<evidence type="ECO:0000313" key="1">
    <source>
        <dbReference type="EMBL" id="VDP28044.1"/>
    </source>
</evidence>
<keyword evidence="2" id="KW-1185">Reference proteome</keyword>
<dbReference type="Proteomes" id="UP000269396">
    <property type="component" value="Unassembled WGS sequence"/>
</dbReference>
<name>A0A3P8D7B9_9TREM</name>
<dbReference type="AlphaFoldDB" id="A0A3P8D7B9"/>